<feature type="transmembrane region" description="Helical" evidence="1">
    <location>
        <begin position="102"/>
        <end position="128"/>
    </location>
</feature>
<proteinExistence type="predicted"/>
<evidence type="ECO:0008006" key="4">
    <source>
        <dbReference type="Google" id="ProtNLM"/>
    </source>
</evidence>
<feature type="non-terminal residue" evidence="2">
    <location>
        <position position="1"/>
    </location>
</feature>
<keyword evidence="3" id="KW-1185">Reference proteome</keyword>
<feature type="transmembrane region" description="Helical" evidence="1">
    <location>
        <begin position="33"/>
        <end position="50"/>
    </location>
</feature>
<evidence type="ECO:0000313" key="3">
    <source>
        <dbReference type="Proteomes" id="UP000644441"/>
    </source>
</evidence>
<keyword evidence="1" id="KW-1133">Transmembrane helix</keyword>
<feature type="transmembrane region" description="Helical" evidence="1">
    <location>
        <begin position="178"/>
        <end position="198"/>
    </location>
</feature>
<gene>
    <name evidence="2" type="ORF">ISO4_03135</name>
</gene>
<comment type="caution">
    <text evidence="2">The sequence shown here is derived from an EMBL/GenBank/DDBJ whole genome shotgun (WGS) entry which is preliminary data.</text>
</comment>
<sequence length="424" mass="43067">AAGVLAPLPGAGVVGAAAVFAAIVLGWRDLRRMARVIFVLVVVAAVLALPDGPVVLIDAADAMTRLTALILTVMLLSSVLGRFPDLGRISGSLFAGRPLGRYFSLSLGTAFLSVPLNFGSVGVVGALVGGRISERGDSAVTRNAARATLRGFGASPICSPLSISVVVTLTFLPDLPGWQLIACSLPLALLYLLGGALLRDPEPAAADGEPAPSTGWAPWLRFAAVIAAICAATFGLSGLAGLSYSRAVTLSCLATVVLGLLVERWRGHRPSLPSLAPVTNELVIVGGSAFLGALVSTFAARGLGADFVLPVWGYPLAALLVPWLFFVAGLAGFNPIVTGALVGGVLAPIWPPGATLGLALAMVCGWGVTIAGTPYSANALLLERLTGYPARVGALRWNWPLSAVALLVAGGLGALLTLLLAPAG</sequence>
<feature type="transmembrane region" description="Helical" evidence="1">
    <location>
        <begin position="219"/>
        <end position="238"/>
    </location>
</feature>
<feature type="transmembrane region" description="Helical" evidence="1">
    <location>
        <begin position="6"/>
        <end position="26"/>
    </location>
</feature>
<feature type="transmembrane region" description="Helical" evidence="1">
    <location>
        <begin position="356"/>
        <end position="377"/>
    </location>
</feature>
<dbReference type="Proteomes" id="UP000644441">
    <property type="component" value="Unassembled WGS sequence"/>
</dbReference>
<evidence type="ECO:0000256" key="1">
    <source>
        <dbReference type="SAM" id="Phobius"/>
    </source>
</evidence>
<reference evidence="2 3" key="1">
    <citation type="submission" date="2012-09" db="EMBL/GenBank/DDBJ databases">
        <title>Genome Sequence of alkane-degrading Bacterium Alcanivorax venustensis ISO4.</title>
        <authorList>
            <person name="Lai Q."/>
            <person name="Shao Z."/>
        </authorList>
    </citation>
    <scope>NUCLEOTIDE SEQUENCE [LARGE SCALE GENOMIC DNA]</scope>
    <source>
        <strain evidence="2 3">ISO4</strain>
    </source>
</reference>
<evidence type="ECO:0000313" key="2">
    <source>
        <dbReference type="EMBL" id="MBF5054533.1"/>
    </source>
</evidence>
<dbReference type="EMBL" id="ARXR01000050">
    <property type="protein sequence ID" value="MBF5054533.1"/>
    <property type="molecule type" value="Genomic_DNA"/>
</dbReference>
<name>A0ABS0AKC7_9GAMM</name>
<feature type="transmembrane region" description="Helical" evidence="1">
    <location>
        <begin position="397"/>
        <end position="421"/>
    </location>
</feature>
<keyword evidence="1" id="KW-0472">Membrane</keyword>
<dbReference type="RefSeq" id="WP_194856864.1">
    <property type="nucleotide sequence ID" value="NZ_ARXR01000050.1"/>
</dbReference>
<protein>
    <recommendedName>
        <fullName evidence="4">Transporter</fullName>
    </recommendedName>
</protein>
<keyword evidence="1" id="KW-0812">Transmembrane</keyword>
<feature type="transmembrane region" description="Helical" evidence="1">
    <location>
        <begin position="282"/>
        <end position="303"/>
    </location>
</feature>
<organism evidence="2 3">
    <name type="scientific">Alloalcanivorax venustensis ISO4</name>
    <dbReference type="NCBI Taxonomy" id="1177184"/>
    <lineage>
        <taxon>Bacteria</taxon>
        <taxon>Pseudomonadati</taxon>
        <taxon>Pseudomonadota</taxon>
        <taxon>Gammaproteobacteria</taxon>
        <taxon>Oceanospirillales</taxon>
        <taxon>Alcanivoracaceae</taxon>
        <taxon>Alloalcanivorax</taxon>
    </lineage>
</organism>
<accession>A0ABS0AKC7</accession>